<feature type="compositionally biased region" description="Acidic residues" evidence="1">
    <location>
        <begin position="259"/>
        <end position="274"/>
    </location>
</feature>
<dbReference type="Proteomes" id="UP000436088">
    <property type="component" value="Unassembled WGS sequence"/>
</dbReference>
<proteinExistence type="predicted"/>
<reference evidence="4" key="1">
    <citation type="submission" date="2019-09" db="EMBL/GenBank/DDBJ databases">
        <title>Draft genome information of white flower Hibiscus syriacus.</title>
        <authorList>
            <person name="Kim Y.-M."/>
        </authorList>
    </citation>
    <scope>NUCLEOTIDE SEQUENCE [LARGE SCALE GENOMIC DNA]</scope>
    <source>
        <strain evidence="4">YM2019G1</strain>
    </source>
</reference>
<evidence type="ECO:0000313" key="5">
    <source>
        <dbReference type="Proteomes" id="UP000436088"/>
    </source>
</evidence>
<keyword evidence="5" id="KW-1185">Reference proteome</keyword>
<dbReference type="PANTHER" id="PTHR15048">
    <property type="entry name" value="STARCH-BINDING DOMAIN-CONTAINING PROTEIN 1"/>
    <property type="match status" value="1"/>
</dbReference>
<dbReference type="PROSITE" id="PS51166">
    <property type="entry name" value="CBM20"/>
    <property type="match status" value="1"/>
</dbReference>
<evidence type="ECO:0000313" key="4">
    <source>
        <dbReference type="EMBL" id="KAE8665007.1"/>
    </source>
</evidence>
<keyword evidence="2" id="KW-1133">Transmembrane helix</keyword>
<dbReference type="Pfam" id="PF00686">
    <property type="entry name" value="CBM_20"/>
    <property type="match status" value="1"/>
</dbReference>
<dbReference type="InterPro" id="IPR002044">
    <property type="entry name" value="CBM20"/>
</dbReference>
<dbReference type="Gene3D" id="2.60.40.10">
    <property type="entry name" value="Immunoglobulins"/>
    <property type="match status" value="1"/>
</dbReference>
<keyword evidence="2" id="KW-0812">Transmembrane</keyword>
<gene>
    <name evidence="4" type="ORF">F3Y22_tig00112715pilonHSYRG00002</name>
</gene>
<organism evidence="4 5">
    <name type="scientific">Hibiscus syriacus</name>
    <name type="common">Rose of Sharon</name>
    <dbReference type="NCBI Taxonomy" id="106335"/>
    <lineage>
        <taxon>Eukaryota</taxon>
        <taxon>Viridiplantae</taxon>
        <taxon>Streptophyta</taxon>
        <taxon>Embryophyta</taxon>
        <taxon>Tracheophyta</taxon>
        <taxon>Spermatophyta</taxon>
        <taxon>Magnoliopsida</taxon>
        <taxon>eudicotyledons</taxon>
        <taxon>Gunneridae</taxon>
        <taxon>Pentapetalae</taxon>
        <taxon>rosids</taxon>
        <taxon>malvids</taxon>
        <taxon>Malvales</taxon>
        <taxon>Malvaceae</taxon>
        <taxon>Malvoideae</taxon>
        <taxon>Hibiscus</taxon>
    </lineage>
</organism>
<evidence type="ECO:0000256" key="2">
    <source>
        <dbReference type="SAM" id="Phobius"/>
    </source>
</evidence>
<feature type="transmembrane region" description="Helical" evidence="2">
    <location>
        <begin position="220"/>
        <end position="240"/>
    </location>
</feature>
<sequence length="333" mass="36866">MRLQPVLSSSSPSPDPLAWDHPLLGLWDPESALALNWSEGHFWTAELDIPVGVSVQFKFFLKTRSGYLYGNRILIGFLIPNGDTSLEKPLPIVAENISYRTEDFIANADNGVLGLSKTNYPYDEALDVSNMNALIAEDLGDNDSVGTAVTKGNLVAYEGNPVLVPGLSPVETMSAEESKASEDVKNSTTDALIGVNEALNHRSFELHHLETMCDFSLAKFAMVVAIAANIFVSFPFLLYFNVQCDNIQPEEKQESEGTPQEEETTAAIKEDEEQINQHIQEPVETKDHKHLNQQIQEPLVAKEEQQLNQYSGSPSSRRRTTRSGVFSKQLVAE</sequence>
<dbReference type="EMBL" id="VEPZ02001637">
    <property type="protein sequence ID" value="KAE8665007.1"/>
    <property type="molecule type" value="Genomic_DNA"/>
</dbReference>
<comment type="caution">
    <text evidence="4">The sequence shown here is derived from an EMBL/GenBank/DDBJ whole genome shotgun (WGS) entry which is preliminary data.</text>
</comment>
<dbReference type="GO" id="GO:2001070">
    <property type="term" value="F:starch binding"/>
    <property type="evidence" value="ECO:0007669"/>
    <property type="project" value="InterPro"/>
</dbReference>
<dbReference type="GO" id="GO:0016020">
    <property type="term" value="C:membrane"/>
    <property type="evidence" value="ECO:0007669"/>
    <property type="project" value="TreeGrafter"/>
</dbReference>
<dbReference type="AlphaFoldDB" id="A0A6A2Y463"/>
<feature type="domain" description="CBM20" evidence="3">
    <location>
        <begin position="1"/>
        <end position="106"/>
    </location>
</feature>
<name>A0A6A2Y463_HIBSY</name>
<accession>A0A6A2Y463</accession>
<dbReference type="PANTHER" id="PTHR15048:SF0">
    <property type="entry name" value="STARCH-BINDING DOMAIN-CONTAINING PROTEIN 1"/>
    <property type="match status" value="1"/>
</dbReference>
<feature type="region of interest" description="Disordered" evidence="1">
    <location>
        <begin position="250"/>
        <end position="333"/>
    </location>
</feature>
<evidence type="ECO:0000259" key="3">
    <source>
        <dbReference type="PROSITE" id="PS51166"/>
    </source>
</evidence>
<dbReference type="SUPFAM" id="SSF49452">
    <property type="entry name" value="Starch-binding domain-like"/>
    <property type="match status" value="1"/>
</dbReference>
<evidence type="ECO:0000256" key="1">
    <source>
        <dbReference type="SAM" id="MobiDB-lite"/>
    </source>
</evidence>
<dbReference type="InterPro" id="IPR013784">
    <property type="entry name" value="Carb-bd-like_fold"/>
</dbReference>
<keyword evidence="2" id="KW-0472">Membrane</keyword>
<protein>
    <submittedName>
        <fullName evidence="4">Detected protein of confused Function</fullName>
    </submittedName>
</protein>
<dbReference type="InterPro" id="IPR013783">
    <property type="entry name" value="Ig-like_fold"/>
</dbReference>